<dbReference type="SUPFAM" id="SSF64263">
    <property type="entry name" value="Prokaryotic ribosomal protein L17"/>
    <property type="match status" value="1"/>
</dbReference>
<dbReference type="Pfam" id="PF01196">
    <property type="entry name" value="Ribosomal_L17"/>
    <property type="match status" value="1"/>
</dbReference>
<gene>
    <name evidence="7" type="primary">rplQ</name>
    <name evidence="7" type="ORF">COS38_01465</name>
</gene>
<dbReference type="GO" id="GO:0022625">
    <property type="term" value="C:cytosolic large ribosomal subunit"/>
    <property type="evidence" value="ECO:0007669"/>
    <property type="project" value="TreeGrafter"/>
</dbReference>
<comment type="similarity">
    <text evidence="1 5">Belongs to the bacterial ribosomal protein bL17 family.</text>
</comment>
<sequence>MPKLKTKNSYLNHLIRNQLTSLILYEQIKTTLANAKRLKPLAEKILTIAKTDDLLSRRKILKYIFDKKAVSKLFSITTKTLEKSNKKIQIFKLGNRLGDNARQAIIRFHPEIQTIKKDEDNKKAKKS</sequence>
<evidence type="ECO:0000256" key="5">
    <source>
        <dbReference type="RuleBase" id="RU000660"/>
    </source>
</evidence>
<dbReference type="Proteomes" id="UP000229966">
    <property type="component" value="Unassembled WGS sequence"/>
</dbReference>
<dbReference type="PANTHER" id="PTHR14413:SF16">
    <property type="entry name" value="LARGE RIBOSOMAL SUBUNIT PROTEIN BL17M"/>
    <property type="match status" value="1"/>
</dbReference>
<evidence type="ECO:0000256" key="4">
    <source>
        <dbReference type="ARBA" id="ARBA00035494"/>
    </source>
</evidence>
<evidence type="ECO:0000313" key="7">
    <source>
        <dbReference type="EMBL" id="PIV25455.1"/>
    </source>
</evidence>
<evidence type="ECO:0000313" key="8">
    <source>
        <dbReference type="Proteomes" id="UP000229966"/>
    </source>
</evidence>
<reference evidence="8" key="1">
    <citation type="submission" date="2017-09" db="EMBL/GenBank/DDBJ databases">
        <title>Depth-based differentiation of microbial function through sediment-hosted aquifers and enrichment of novel symbionts in the deep terrestrial subsurface.</title>
        <authorList>
            <person name="Probst A.J."/>
            <person name="Ladd B."/>
            <person name="Jarett J.K."/>
            <person name="Geller-Mcgrath D.E."/>
            <person name="Sieber C.M.K."/>
            <person name="Emerson J.B."/>
            <person name="Anantharaman K."/>
            <person name="Thomas B.C."/>
            <person name="Malmstrom R."/>
            <person name="Stieglmeier M."/>
            <person name="Klingl A."/>
            <person name="Woyke T."/>
            <person name="Ryan C.M."/>
            <person name="Banfield J.F."/>
        </authorList>
    </citation>
    <scope>NUCLEOTIDE SEQUENCE [LARGE SCALE GENOMIC DNA]</scope>
</reference>
<organism evidence="7 8">
    <name type="scientific">Candidatus Berkelbacteria bacterium CG03_land_8_20_14_0_80_40_36</name>
    <dbReference type="NCBI Taxonomy" id="1974509"/>
    <lineage>
        <taxon>Bacteria</taxon>
        <taxon>Candidatus Berkelbacteria</taxon>
    </lineage>
</organism>
<protein>
    <recommendedName>
        <fullName evidence="4 6">50S ribosomal protein L17</fullName>
    </recommendedName>
</protein>
<proteinExistence type="inferred from homology"/>
<evidence type="ECO:0000256" key="6">
    <source>
        <dbReference type="RuleBase" id="RU000661"/>
    </source>
</evidence>
<evidence type="ECO:0000256" key="3">
    <source>
        <dbReference type="ARBA" id="ARBA00023274"/>
    </source>
</evidence>
<dbReference type="EMBL" id="PEUM01000039">
    <property type="protein sequence ID" value="PIV25455.1"/>
    <property type="molecule type" value="Genomic_DNA"/>
</dbReference>
<dbReference type="NCBIfam" id="TIGR00059">
    <property type="entry name" value="L17"/>
    <property type="match status" value="1"/>
</dbReference>
<dbReference type="GO" id="GO:0003735">
    <property type="term" value="F:structural constituent of ribosome"/>
    <property type="evidence" value="ECO:0007669"/>
    <property type="project" value="InterPro"/>
</dbReference>
<dbReference type="InterPro" id="IPR036373">
    <property type="entry name" value="Ribosomal_bL17_sf"/>
</dbReference>
<keyword evidence="3 5" id="KW-0687">Ribonucleoprotein</keyword>
<accession>A0A2M7CIJ2</accession>
<dbReference type="PANTHER" id="PTHR14413">
    <property type="entry name" value="RIBOSOMAL PROTEIN L17"/>
    <property type="match status" value="1"/>
</dbReference>
<name>A0A2M7CIJ2_9BACT</name>
<dbReference type="AlphaFoldDB" id="A0A2M7CIJ2"/>
<dbReference type="GO" id="GO:0006412">
    <property type="term" value="P:translation"/>
    <property type="evidence" value="ECO:0007669"/>
    <property type="project" value="InterPro"/>
</dbReference>
<dbReference type="InterPro" id="IPR000456">
    <property type="entry name" value="Ribosomal_bL17"/>
</dbReference>
<comment type="caution">
    <text evidence="7">The sequence shown here is derived from an EMBL/GenBank/DDBJ whole genome shotgun (WGS) entry which is preliminary data.</text>
</comment>
<keyword evidence="2 5" id="KW-0689">Ribosomal protein</keyword>
<evidence type="ECO:0000256" key="2">
    <source>
        <dbReference type="ARBA" id="ARBA00022980"/>
    </source>
</evidence>
<dbReference type="Gene3D" id="3.90.1030.10">
    <property type="entry name" value="Ribosomal protein L17"/>
    <property type="match status" value="1"/>
</dbReference>
<evidence type="ECO:0000256" key="1">
    <source>
        <dbReference type="ARBA" id="ARBA00008777"/>
    </source>
</evidence>